<dbReference type="RefSeq" id="WP_273674582.1">
    <property type="nucleotide sequence ID" value="NZ_JAQQXR010000016.1"/>
</dbReference>
<dbReference type="Proteomes" id="UP001221208">
    <property type="component" value="Unassembled WGS sequence"/>
</dbReference>
<keyword evidence="2" id="KW-1185">Reference proteome</keyword>
<proteinExistence type="predicted"/>
<name>A0ABT5KA08_9BURK</name>
<gene>
    <name evidence="1" type="ORF">OIK44_24040</name>
</gene>
<evidence type="ECO:0000313" key="2">
    <source>
        <dbReference type="Proteomes" id="UP001221208"/>
    </source>
</evidence>
<dbReference type="EMBL" id="JAQQXR010000016">
    <property type="protein sequence ID" value="MDC8760662.1"/>
    <property type="molecule type" value="Genomic_DNA"/>
</dbReference>
<protein>
    <submittedName>
        <fullName evidence="1">Uncharacterized protein</fullName>
    </submittedName>
</protein>
<accession>A0ABT5KA08</accession>
<comment type="caution">
    <text evidence="1">The sequence shown here is derived from an EMBL/GenBank/DDBJ whole genome shotgun (WGS) entry which is preliminary data.</text>
</comment>
<reference evidence="1 2" key="1">
    <citation type="submission" date="2022-10" db="EMBL/GenBank/DDBJ databases">
        <title>Janthinobacterium sp. hw3 Genome sequencing.</title>
        <authorList>
            <person name="Park S."/>
        </authorList>
    </citation>
    <scope>NUCLEOTIDE SEQUENCE [LARGE SCALE GENOMIC DNA]</scope>
    <source>
        <strain evidence="2">hw3</strain>
    </source>
</reference>
<organism evidence="1 2">
    <name type="scientific">Janthinobacterium fluminis</name>
    <dbReference type="NCBI Taxonomy" id="2987524"/>
    <lineage>
        <taxon>Bacteria</taxon>
        <taxon>Pseudomonadati</taxon>
        <taxon>Pseudomonadota</taxon>
        <taxon>Betaproteobacteria</taxon>
        <taxon>Burkholderiales</taxon>
        <taxon>Oxalobacteraceae</taxon>
        <taxon>Janthinobacterium</taxon>
    </lineage>
</organism>
<evidence type="ECO:0000313" key="1">
    <source>
        <dbReference type="EMBL" id="MDC8760662.1"/>
    </source>
</evidence>
<sequence>MADDNAAARKARAESLRRKVRELVGGVAATPGQAEVRRQPGGETPAEFVHRKMHELDRKK</sequence>